<dbReference type="GO" id="GO:0043169">
    <property type="term" value="F:cation binding"/>
    <property type="evidence" value="ECO:0007669"/>
    <property type="project" value="InterPro"/>
</dbReference>
<dbReference type="CDD" id="cd11317">
    <property type="entry name" value="AmyAc_bac_euk_AmyA"/>
    <property type="match status" value="1"/>
</dbReference>
<reference evidence="12 13" key="1">
    <citation type="journal article" date="2019" name="Nat. Ecol. Evol.">
        <title>Megaphylogeny resolves global patterns of mushroom evolution.</title>
        <authorList>
            <person name="Varga T."/>
            <person name="Krizsan K."/>
            <person name="Foldi C."/>
            <person name="Dima B."/>
            <person name="Sanchez-Garcia M."/>
            <person name="Sanchez-Ramirez S."/>
            <person name="Szollosi G.J."/>
            <person name="Szarkandi J.G."/>
            <person name="Papp V."/>
            <person name="Albert L."/>
            <person name="Andreopoulos W."/>
            <person name="Angelini C."/>
            <person name="Antonin V."/>
            <person name="Barry K.W."/>
            <person name="Bougher N.L."/>
            <person name="Buchanan P."/>
            <person name="Buyck B."/>
            <person name="Bense V."/>
            <person name="Catcheside P."/>
            <person name="Chovatia M."/>
            <person name="Cooper J."/>
            <person name="Damon W."/>
            <person name="Desjardin D."/>
            <person name="Finy P."/>
            <person name="Geml J."/>
            <person name="Haridas S."/>
            <person name="Hughes K."/>
            <person name="Justo A."/>
            <person name="Karasinski D."/>
            <person name="Kautmanova I."/>
            <person name="Kiss B."/>
            <person name="Kocsube S."/>
            <person name="Kotiranta H."/>
            <person name="LaButti K.M."/>
            <person name="Lechner B.E."/>
            <person name="Liimatainen K."/>
            <person name="Lipzen A."/>
            <person name="Lukacs Z."/>
            <person name="Mihaltcheva S."/>
            <person name="Morgado L.N."/>
            <person name="Niskanen T."/>
            <person name="Noordeloos M.E."/>
            <person name="Ohm R.A."/>
            <person name="Ortiz-Santana B."/>
            <person name="Ovrebo C."/>
            <person name="Racz N."/>
            <person name="Riley R."/>
            <person name="Savchenko A."/>
            <person name="Shiryaev A."/>
            <person name="Soop K."/>
            <person name="Spirin V."/>
            <person name="Szebenyi C."/>
            <person name="Tomsovsky M."/>
            <person name="Tulloss R.E."/>
            <person name="Uehling J."/>
            <person name="Grigoriev I.V."/>
            <person name="Vagvolgyi C."/>
            <person name="Papp T."/>
            <person name="Martin F.M."/>
            <person name="Miettinen O."/>
            <person name="Hibbett D.S."/>
            <person name="Nagy L.G."/>
        </authorList>
    </citation>
    <scope>NUCLEOTIDE SEQUENCE [LARGE SCALE GENOMIC DNA]</scope>
    <source>
        <strain evidence="12 13">CBS 121175</strain>
    </source>
</reference>
<dbReference type="InterPro" id="IPR038175">
    <property type="entry name" value="CBM21_dom_sf"/>
</dbReference>
<keyword evidence="7 9" id="KW-0326">Glycosidase</keyword>
<evidence type="ECO:0000256" key="8">
    <source>
        <dbReference type="RuleBase" id="RU003615"/>
    </source>
</evidence>
<evidence type="ECO:0000256" key="9">
    <source>
        <dbReference type="RuleBase" id="RU361134"/>
    </source>
</evidence>
<evidence type="ECO:0000256" key="4">
    <source>
        <dbReference type="ARBA" id="ARBA00012595"/>
    </source>
</evidence>
<dbReference type="AlphaFoldDB" id="A0A5C3KPZ2"/>
<dbReference type="InterPro" id="IPR017853">
    <property type="entry name" value="GH"/>
</dbReference>
<sequence>MVFIVKSTSFFWALILPLVGFASVFSVANPLEHQLVKRAPQVSLINQSYSNNVLSGSLNVQNIAYSKVVTVHYAVGNSWAESQVISASYVSSGSNNFETWSFSGSATGATQFYIRYQVSGQSYYDPGNNANHQIVGTSPPPASSSTPSTSSTPGPEPSVPGSTSSVPPGPTVAPGNLPAILPSNVPFESPANPPGGCGTFNGGDTCPSGRDEMVASSERRRWQTPPRGDRAYVESFQDYSHLVGYADIQYSSGRNSAVVTVNAAHKNGATLSYNFDGQQQSSPIFQVSSNRANALPITVTSSDGKRLVLEPINFFWQHQSLSAAQSSFNNGQKGGIIELFGWPWNDVAKECEFLGKAGYMGVKVWPPNEHIWSSHHYQPDSQFRPWYLVYQPVSYRLQSRQGSRVELRAMINACRRAGVRVYADAVVNHMSAQGTDVQNHRDGNCRYYSGHNATENSPYYTSGNTFLNSPFTGTRPTFEFPAVPFGPTDFHCERALNSWTDGHVITRGWLVGLTDLNTEKPYVQDRIATYFVDLLSIGFSGFRIDAAKHIGPASTTTILGRVKGKMGGSFPADFITWLEVLMGGEGGLLACDGGEWSWYTNLDNKLAAAGISSQDIQKVKVWSSDYPLYMPLCGRWILPPSRFAVQNDDHDQQHEGSSSRDMGSAGSVLVKEKDVGRHRGHVVNLFARRDNDWHIKLLLSSYMFASNGGNGYPDGLSDCSRHYVGNQNGCVGIGYDQAYVPNACAYTMVPGKYTRPHRDLNIINAMRGWVGLGSTNAEALGIPGCN</sequence>
<dbReference type="STRING" id="230819.A0A5C3KPZ2"/>
<dbReference type="InterPro" id="IPR006047">
    <property type="entry name" value="GH13_cat_dom"/>
</dbReference>
<dbReference type="InterPro" id="IPR005036">
    <property type="entry name" value="CBM21_dom"/>
</dbReference>
<evidence type="ECO:0000256" key="6">
    <source>
        <dbReference type="ARBA" id="ARBA00023277"/>
    </source>
</evidence>
<dbReference type="SMART" id="SM00642">
    <property type="entry name" value="Aamy"/>
    <property type="match status" value="1"/>
</dbReference>
<name>A0A5C3KPZ2_COPMA</name>
<proteinExistence type="inferred from homology"/>
<dbReference type="GO" id="GO:0004556">
    <property type="term" value="F:alpha-amylase activity"/>
    <property type="evidence" value="ECO:0007669"/>
    <property type="project" value="UniProtKB-UniRule"/>
</dbReference>
<organism evidence="12 13">
    <name type="scientific">Coprinopsis marcescibilis</name>
    <name type="common">Agaric fungus</name>
    <name type="synonym">Psathyrella marcescibilis</name>
    <dbReference type="NCBI Taxonomy" id="230819"/>
    <lineage>
        <taxon>Eukaryota</taxon>
        <taxon>Fungi</taxon>
        <taxon>Dikarya</taxon>
        <taxon>Basidiomycota</taxon>
        <taxon>Agaricomycotina</taxon>
        <taxon>Agaricomycetes</taxon>
        <taxon>Agaricomycetidae</taxon>
        <taxon>Agaricales</taxon>
        <taxon>Agaricineae</taxon>
        <taxon>Psathyrellaceae</taxon>
        <taxon>Coprinopsis</taxon>
    </lineage>
</organism>
<evidence type="ECO:0000256" key="2">
    <source>
        <dbReference type="ARBA" id="ARBA00001913"/>
    </source>
</evidence>
<evidence type="ECO:0000259" key="11">
    <source>
        <dbReference type="PROSITE" id="PS51159"/>
    </source>
</evidence>
<protein>
    <recommendedName>
        <fullName evidence="4 9">Alpha-amylase</fullName>
        <ecNumber evidence="4 9">3.2.1.1</ecNumber>
    </recommendedName>
</protein>
<comment type="cofactor">
    <cofactor evidence="2">
        <name>Ca(2+)</name>
        <dbReference type="ChEBI" id="CHEBI:29108"/>
    </cofactor>
</comment>
<dbReference type="Proteomes" id="UP000307440">
    <property type="component" value="Unassembled WGS sequence"/>
</dbReference>
<dbReference type="GO" id="GO:0005975">
    <property type="term" value="P:carbohydrate metabolic process"/>
    <property type="evidence" value="ECO:0007669"/>
    <property type="project" value="InterPro"/>
</dbReference>
<evidence type="ECO:0000313" key="12">
    <source>
        <dbReference type="EMBL" id="TFK22386.1"/>
    </source>
</evidence>
<dbReference type="PANTHER" id="PTHR43447">
    <property type="entry name" value="ALPHA-AMYLASE"/>
    <property type="match status" value="1"/>
</dbReference>
<dbReference type="SUPFAM" id="SSF51445">
    <property type="entry name" value="(Trans)glycosidases"/>
    <property type="match status" value="1"/>
</dbReference>
<evidence type="ECO:0000256" key="1">
    <source>
        <dbReference type="ARBA" id="ARBA00000548"/>
    </source>
</evidence>
<dbReference type="EMBL" id="ML210242">
    <property type="protein sequence ID" value="TFK22386.1"/>
    <property type="molecule type" value="Genomic_DNA"/>
</dbReference>
<evidence type="ECO:0000256" key="7">
    <source>
        <dbReference type="ARBA" id="ARBA00023295"/>
    </source>
</evidence>
<comment type="similarity">
    <text evidence="3 8">Belongs to the glycosyl hydrolase 13 family.</text>
</comment>
<keyword evidence="6 9" id="KW-0119">Carbohydrate metabolism</keyword>
<accession>A0A5C3KPZ2</accession>
<feature type="compositionally biased region" description="Low complexity" evidence="10">
    <location>
        <begin position="143"/>
        <end position="166"/>
    </location>
</feature>
<evidence type="ECO:0000256" key="3">
    <source>
        <dbReference type="ARBA" id="ARBA00008061"/>
    </source>
</evidence>
<feature type="domain" description="CBM21" evidence="11">
    <location>
        <begin position="34"/>
        <end position="135"/>
    </location>
</feature>
<dbReference type="EC" id="3.2.1.1" evidence="4 9"/>
<dbReference type="PRINTS" id="PR00110">
    <property type="entry name" value="ALPHAAMYLASE"/>
</dbReference>
<gene>
    <name evidence="12" type="ORF">FA15DRAFT_758048</name>
</gene>
<dbReference type="InterPro" id="IPR006046">
    <property type="entry name" value="Alpha_amylase"/>
</dbReference>
<keyword evidence="13" id="KW-1185">Reference proteome</keyword>
<evidence type="ECO:0000313" key="13">
    <source>
        <dbReference type="Proteomes" id="UP000307440"/>
    </source>
</evidence>
<evidence type="ECO:0000256" key="5">
    <source>
        <dbReference type="ARBA" id="ARBA00022801"/>
    </source>
</evidence>
<dbReference type="Gene3D" id="2.60.40.2440">
    <property type="entry name" value="Carbohydrate binding type-21 domain"/>
    <property type="match status" value="1"/>
</dbReference>
<dbReference type="PROSITE" id="PS51159">
    <property type="entry name" value="CBM21"/>
    <property type="match status" value="1"/>
</dbReference>
<dbReference type="Gene3D" id="3.20.20.80">
    <property type="entry name" value="Glycosidases"/>
    <property type="match status" value="1"/>
</dbReference>
<evidence type="ECO:0000256" key="10">
    <source>
        <dbReference type="SAM" id="MobiDB-lite"/>
    </source>
</evidence>
<keyword evidence="5 9" id="KW-0378">Hydrolase</keyword>
<comment type="catalytic activity">
    <reaction evidence="1 9">
        <text>Endohydrolysis of (1-&gt;4)-alpha-D-glucosidic linkages in polysaccharides containing three or more (1-&gt;4)-alpha-linked D-glucose units.</text>
        <dbReference type="EC" id="3.2.1.1"/>
    </reaction>
</comment>
<feature type="compositionally biased region" description="Polar residues" evidence="10">
    <location>
        <begin position="125"/>
        <end position="134"/>
    </location>
</feature>
<dbReference type="OrthoDB" id="550577at2759"/>
<feature type="compositionally biased region" description="Basic and acidic residues" evidence="10">
    <location>
        <begin position="209"/>
        <end position="226"/>
    </location>
</feature>
<feature type="region of interest" description="Disordered" evidence="10">
    <location>
        <begin position="125"/>
        <end position="226"/>
    </location>
</feature>
<dbReference type="Pfam" id="PF03370">
    <property type="entry name" value="CBM_21"/>
    <property type="match status" value="1"/>
</dbReference>
<dbReference type="Pfam" id="PF00128">
    <property type="entry name" value="Alpha-amylase"/>
    <property type="match status" value="1"/>
</dbReference>